<dbReference type="InterPro" id="IPR003673">
    <property type="entry name" value="CoA-Trfase_fam_III"/>
</dbReference>
<reference evidence="2" key="1">
    <citation type="submission" date="2020-12" db="EMBL/GenBank/DDBJ databases">
        <title>Genomic characterization of non-nitrogen-fixing Frankia strains.</title>
        <authorList>
            <person name="Carlos-Shanley C."/>
            <person name="Guerra T."/>
            <person name="Hahn D."/>
        </authorList>
    </citation>
    <scope>NUCLEOTIDE SEQUENCE</scope>
    <source>
        <strain evidence="2">CN6</strain>
    </source>
</reference>
<name>A0A937RKJ6_9ACTN</name>
<accession>A0A937RKJ6</accession>
<dbReference type="GO" id="GO:0016740">
    <property type="term" value="F:transferase activity"/>
    <property type="evidence" value="ECO:0007669"/>
    <property type="project" value="UniProtKB-KW"/>
</dbReference>
<dbReference type="Gene3D" id="3.40.50.10540">
    <property type="entry name" value="Crotonobetainyl-coa:carnitine coa-transferase, domain 1"/>
    <property type="match status" value="1"/>
</dbReference>
<dbReference type="RefSeq" id="WP_203007026.1">
    <property type="nucleotide sequence ID" value="NZ_JADWYU010000162.1"/>
</dbReference>
<dbReference type="SUPFAM" id="SSF89796">
    <property type="entry name" value="CoA-transferase family III (CaiB/BaiF)"/>
    <property type="match status" value="1"/>
</dbReference>
<evidence type="ECO:0000313" key="3">
    <source>
        <dbReference type="Proteomes" id="UP000604475"/>
    </source>
</evidence>
<organism evidence="2 3">
    <name type="scientific">Frankia nepalensis</name>
    <dbReference type="NCBI Taxonomy" id="1836974"/>
    <lineage>
        <taxon>Bacteria</taxon>
        <taxon>Bacillati</taxon>
        <taxon>Actinomycetota</taxon>
        <taxon>Actinomycetes</taxon>
        <taxon>Frankiales</taxon>
        <taxon>Frankiaceae</taxon>
        <taxon>Frankia</taxon>
    </lineage>
</organism>
<dbReference type="Pfam" id="PF02515">
    <property type="entry name" value="CoA_transf_3"/>
    <property type="match status" value="1"/>
</dbReference>
<keyword evidence="2" id="KW-0808">Transferase</keyword>
<evidence type="ECO:0000256" key="1">
    <source>
        <dbReference type="SAM" id="MobiDB-lite"/>
    </source>
</evidence>
<keyword evidence="3" id="KW-1185">Reference proteome</keyword>
<dbReference type="InterPro" id="IPR044855">
    <property type="entry name" value="CoA-Trfase_III_dom3_sf"/>
</dbReference>
<sequence>MGGPLDGVRVVELGVMVAGPACAAILADWGAEVVKVEPPDGDPHRGNLNTALFELDNRGKRGICLDLKRPEAQEVLSRLLADADVLVTNLRLAALARLGLDYDTLSARFPRLVYAAATGYGTTGEGADKPGYDMGAYWSRAGVAHAVTQAGTAPPVSRPGMGDHPTGLALAAGVCAALVRQRVTGRGEFVTTSLLRTGSYTISCDLISRAHGQVSATGLSRMLYNPILAVYQAGDGRWFWLLGLQATRHWPNVVRAIGRPELATDPRFATMGALIGNRDEALALLDEAFAERPLDHWAEAFDRHGVWWDPVLSLDEVLADPLAHAAGVFRPIAGPDEVPAPGRDAQADAAGASTAGGGPAERDPRPITVATPVDFGSLPPGPAPRAPELGEHTEQVLLDLGYDWPAITALKDADAIP</sequence>
<dbReference type="AlphaFoldDB" id="A0A937RKJ6"/>
<dbReference type="InterPro" id="IPR050509">
    <property type="entry name" value="CoA-transferase_III"/>
</dbReference>
<dbReference type="EMBL" id="JAEACQ010000287">
    <property type="protein sequence ID" value="MBL7631852.1"/>
    <property type="molecule type" value="Genomic_DNA"/>
</dbReference>
<feature type="region of interest" description="Disordered" evidence="1">
    <location>
        <begin position="334"/>
        <end position="389"/>
    </location>
</feature>
<feature type="compositionally biased region" description="Low complexity" evidence="1">
    <location>
        <begin position="339"/>
        <end position="353"/>
    </location>
</feature>
<gene>
    <name evidence="2" type="ORF">I7412_32770</name>
</gene>
<dbReference type="InterPro" id="IPR023606">
    <property type="entry name" value="CoA-Trfase_III_dom_1_sf"/>
</dbReference>
<dbReference type="Proteomes" id="UP000604475">
    <property type="component" value="Unassembled WGS sequence"/>
</dbReference>
<evidence type="ECO:0000313" key="2">
    <source>
        <dbReference type="EMBL" id="MBL7631852.1"/>
    </source>
</evidence>
<dbReference type="Gene3D" id="3.30.1540.10">
    <property type="entry name" value="formyl-coa transferase, domain 3"/>
    <property type="match status" value="1"/>
</dbReference>
<proteinExistence type="predicted"/>
<dbReference type="PANTHER" id="PTHR48228">
    <property type="entry name" value="SUCCINYL-COA--D-CITRAMALATE COA-TRANSFERASE"/>
    <property type="match status" value="1"/>
</dbReference>
<dbReference type="PANTHER" id="PTHR48228:SF2">
    <property type="entry name" value="E-CINNAMOYL-COA:R-PHENYLLACTATE COA TRANSFERASE LARGE SUBUNIT"/>
    <property type="match status" value="1"/>
</dbReference>
<protein>
    <submittedName>
        <fullName evidence="2">CoA transferase</fullName>
    </submittedName>
</protein>
<comment type="caution">
    <text evidence="2">The sequence shown here is derived from an EMBL/GenBank/DDBJ whole genome shotgun (WGS) entry which is preliminary data.</text>
</comment>